<dbReference type="InterPro" id="IPR003439">
    <property type="entry name" value="ABC_transporter-like_ATP-bd"/>
</dbReference>
<dbReference type="SUPFAM" id="SSF52540">
    <property type="entry name" value="P-loop containing nucleoside triphosphate hydrolases"/>
    <property type="match status" value="1"/>
</dbReference>
<comment type="caution">
    <text evidence="4">The sequence shown here is derived from an EMBL/GenBank/DDBJ whole genome shotgun (WGS) entry which is preliminary data.</text>
</comment>
<dbReference type="Proteomes" id="UP000051236">
    <property type="component" value="Unassembled WGS sequence"/>
</dbReference>
<dbReference type="PANTHER" id="PTHR43158:SF10">
    <property type="entry name" value="ABC TRANSPORTER ATP-BINDING PROTEIN YTRB"/>
    <property type="match status" value="1"/>
</dbReference>
<dbReference type="GO" id="GO:0016887">
    <property type="term" value="F:ATP hydrolysis activity"/>
    <property type="evidence" value="ECO:0007669"/>
    <property type="project" value="InterPro"/>
</dbReference>
<dbReference type="PATRIC" id="fig|1423734.3.peg.1530"/>
<dbReference type="GO" id="GO:0005524">
    <property type="term" value="F:ATP binding"/>
    <property type="evidence" value="ECO:0007669"/>
    <property type="project" value="UniProtKB-KW"/>
</dbReference>
<organism evidence="4 5">
    <name type="scientific">Agrilactobacillus composti DSM 18527 = JCM 14202</name>
    <dbReference type="NCBI Taxonomy" id="1423734"/>
    <lineage>
        <taxon>Bacteria</taxon>
        <taxon>Bacillati</taxon>
        <taxon>Bacillota</taxon>
        <taxon>Bacilli</taxon>
        <taxon>Lactobacillales</taxon>
        <taxon>Lactobacillaceae</taxon>
        <taxon>Agrilactobacillus</taxon>
    </lineage>
</organism>
<evidence type="ECO:0000313" key="5">
    <source>
        <dbReference type="Proteomes" id="UP000051236"/>
    </source>
</evidence>
<dbReference type="InterPro" id="IPR027417">
    <property type="entry name" value="P-loop_NTPase"/>
</dbReference>
<dbReference type="PROSITE" id="PS50893">
    <property type="entry name" value="ABC_TRANSPORTER_2"/>
    <property type="match status" value="1"/>
</dbReference>
<evidence type="ECO:0000259" key="3">
    <source>
        <dbReference type="PROSITE" id="PS50893"/>
    </source>
</evidence>
<name>A0A0R1XKW2_9LACO</name>
<dbReference type="EMBL" id="AZGA01000088">
    <property type="protein sequence ID" value="KRM30381.1"/>
    <property type="molecule type" value="Genomic_DNA"/>
</dbReference>
<dbReference type="SMART" id="SM00382">
    <property type="entry name" value="AAA"/>
    <property type="match status" value="1"/>
</dbReference>
<dbReference type="InterPro" id="IPR003593">
    <property type="entry name" value="AAA+_ATPase"/>
</dbReference>
<proteinExistence type="predicted"/>
<keyword evidence="5" id="KW-1185">Reference proteome</keyword>
<feature type="domain" description="ABC transporter" evidence="3">
    <location>
        <begin position="3"/>
        <end position="228"/>
    </location>
</feature>
<dbReference type="Pfam" id="PF00005">
    <property type="entry name" value="ABC_tran"/>
    <property type="match status" value="1"/>
</dbReference>
<reference evidence="4 5" key="1">
    <citation type="journal article" date="2015" name="Genome Announc.">
        <title>Expanding the biotechnology potential of lactobacilli through comparative genomics of 213 strains and associated genera.</title>
        <authorList>
            <person name="Sun Z."/>
            <person name="Harris H.M."/>
            <person name="McCann A."/>
            <person name="Guo C."/>
            <person name="Argimon S."/>
            <person name="Zhang W."/>
            <person name="Yang X."/>
            <person name="Jeffery I.B."/>
            <person name="Cooney J.C."/>
            <person name="Kagawa T.F."/>
            <person name="Liu W."/>
            <person name="Song Y."/>
            <person name="Salvetti E."/>
            <person name="Wrobel A."/>
            <person name="Rasinkangas P."/>
            <person name="Parkhill J."/>
            <person name="Rea M.C."/>
            <person name="O'Sullivan O."/>
            <person name="Ritari J."/>
            <person name="Douillard F.P."/>
            <person name="Paul Ross R."/>
            <person name="Yang R."/>
            <person name="Briner A.E."/>
            <person name="Felis G.E."/>
            <person name="de Vos W.M."/>
            <person name="Barrangou R."/>
            <person name="Klaenhammer T.R."/>
            <person name="Caufield P.W."/>
            <person name="Cui Y."/>
            <person name="Zhang H."/>
            <person name="O'Toole P.W."/>
        </authorList>
    </citation>
    <scope>NUCLEOTIDE SEQUENCE [LARGE SCALE GENOMIC DNA]</scope>
    <source>
        <strain evidence="4 5">DSM 18527</strain>
    </source>
</reference>
<accession>A0A0R1XKW2</accession>
<dbReference type="STRING" id="1423734.FC83_GL001512"/>
<gene>
    <name evidence="4" type="ORF">FC83_GL001512</name>
</gene>
<dbReference type="PRINTS" id="PR00364">
    <property type="entry name" value="DISEASERSIST"/>
</dbReference>
<dbReference type="Gene3D" id="3.40.50.300">
    <property type="entry name" value="P-loop containing nucleotide triphosphate hydrolases"/>
    <property type="match status" value="1"/>
</dbReference>
<keyword evidence="2" id="KW-0067">ATP-binding</keyword>
<dbReference type="AlphaFoldDB" id="A0A0R1XKW2"/>
<dbReference type="eggNOG" id="COG1131">
    <property type="taxonomic scope" value="Bacteria"/>
</dbReference>
<dbReference type="PANTHER" id="PTHR43158">
    <property type="entry name" value="SKFA PEPTIDE EXPORT ATP-BINDING PROTEIN SKFE"/>
    <property type="match status" value="1"/>
</dbReference>
<evidence type="ECO:0000256" key="2">
    <source>
        <dbReference type="ARBA" id="ARBA00022840"/>
    </source>
</evidence>
<evidence type="ECO:0000313" key="4">
    <source>
        <dbReference type="EMBL" id="KRM30381.1"/>
    </source>
</evidence>
<keyword evidence="1" id="KW-0547">Nucleotide-binding</keyword>
<sequence>MSLTIQNLKKVIGDRPVLQEIDFTLEPGQIVGLVGPNGIGKTTILRTVTQQYVADGGDVLLAGQSIKAQAQLREQIFYLDNQHLFFKNYRLDKVMQVFDLMYQNFDTAACRKLITSFGLQPKQVFSSLSKGYQALVLIALALASQAPYVFLDEPFDGLDILIRERIVNLVVDAVSDGTRTFLIASHNLVELDGLSDRVLFVKAGRISQDLTLEAVRKTAVKLQLVFPSKSIPAAVTANGRVLSVRGRVIEAVFPNFTPEVEAALAAEKPVLNEALPLSLADLFKVEFRSKHGEAV</sequence>
<protein>
    <submittedName>
        <fullName evidence="4">Multidrug ABC transporter ATPase</fullName>
    </submittedName>
</protein>
<dbReference type="RefSeq" id="WP_057002966.1">
    <property type="nucleotide sequence ID" value="NZ_AZGA01000088.1"/>
</dbReference>
<evidence type="ECO:0000256" key="1">
    <source>
        <dbReference type="ARBA" id="ARBA00022741"/>
    </source>
</evidence>